<dbReference type="EMBL" id="JBBPBM010000008">
    <property type="protein sequence ID" value="KAK8572905.1"/>
    <property type="molecule type" value="Genomic_DNA"/>
</dbReference>
<comment type="caution">
    <text evidence="1">The sequence shown here is derived from an EMBL/GenBank/DDBJ whole genome shotgun (WGS) entry which is preliminary data.</text>
</comment>
<protein>
    <submittedName>
        <fullName evidence="1">Uncharacterized protein</fullName>
    </submittedName>
</protein>
<dbReference type="Proteomes" id="UP001472677">
    <property type="component" value="Unassembled WGS sequence"/>
</dbReference>
<organism evidence="1 2">
    <name type="scientific">Hibiscus sabdariffa</name>
    <name type="common">roselle</name>
    <dbReference type="NCBI Taxonomy" id="183260"/>
    <lineage>
        <taxon>Eukaryota</taxon>
        <taxon>Viridiplantae</taxon>
        <taxon>Streptophyta</taxon>
        <taxon>Embryophyta</taxon>
        <taxon>Tracheophyta</taxon>
        <taxon>Spermatophyta</taxon>
        <taxon>Magnoliopsida</taxon>
        <taxon>eudicotyledons</taxon>
        <taxon>Gunneridae</taxon>
        <taxon>Pentapetalae</taxon>
        <taxon>rosids</taxon>
        <taxon>malvids</taxon>
        <taxon>Malvales</taxon>
        <taxon>Malvaceae</taxon>
        <taxon>Malvoideae</taxon>
        <taxon>Hibiscus</taxon>
    </lineage>
</organism>
<evidence type="ECO:0000313" key="1">
    <source>
        <dbReference type="EMBL" id="KAK8572905.1"/>
    </source>
</evidence>
<proteinExistence type="predicted"/>
<gene>
    <name evidence="1" type="ORF">V6N12_028945</name>
</gene>
<evidence type="ECO:0000313" key="2">
    <source>
        <dbReference type="Proteomes" id="UP001472677"/>
    </source>
</evidence>
<sequence>MVEDEADQGVADEDVGLVHREVSSSERLWELGFMEVLGALPSVPGLQGAMGELVAMDSSVREDIQVPLNEW</sequence>
<name>A0ABR2F7B4_9ROSI</name>
<keyword evidence="2" id="KW-1185">Reference proteome</keyword>
<reference evidence="1 2" key="1">
    <citation type="journal article" date="2024" name="G3 (Bethesda)">
        <title>Genome assembly of Hibiscus sabdariffa L. provides insights into metabolisms of medicinal natural products.</title>
        <authorList>
            <person name="Kim T."/>
        </authorList>
    </citation>
    <scope>NUCLEOTIDE SEQUENCE [LARGE SCALE GENOMIC DNA]</scope>
    <source>
        <strain evidence="1">TK-2024</strain>
        <tissue evidence="1">Old leaves</tissue>
    </source>
</reference>
<accession>A0ABR2F7B4</accession>